<gene>
    <name evidence="20" type="ORF">C1H46_037012</name>
</gene>
<keyword evidence="6" id="KW-0732">Signal</keyword>
<evidence type="ECO:0000256" key="10">
    <source>
        <dbReference type="ARBA" id="ARBA00023170"/>
    </source>
</evidence>
<dbReference type="InterPro" id="IPR028082">
    <property type="entry name" value="Peripla_BP_I"/>
</dbReference>
<evidence type="ECO:0000256" key="14">
    <source>
        <dbReference type="ARBA" id="ARBA00049638"/>
    </source>
</evidence>
<dbReference type="InterPro" id="IPR044440">
    <property type="entry name" value="GABAb_receptor_plant_PBP1"/>
</dbReference>
<dbReference type="Gene3D" id="3.40.190.10">
    <property type="entry name" value="Periplasmic binding protein-like II"/>
    <property type="match status" value="2"/>
</dbReference>
<dbReference type="EMBL" id="VIEB01000961">
    <property type="protein sequence ID" value="TQD77475.1"/>
    <property type="molecule type" value="Genomic_DNA"/>
</dbReference>
<keyword evidence="13 15" id="KW-0407">Ion channel</keyword>
<dbReference type="InterPro" id="IPR001320">
    <property type="entry name" value="Iontro_rcpt_C"/>
</dbReference>
<dbReference type="GO" id="GO:0016020">
    <property type="term" value="C:membrane"/>
    <property type="evidence" value="ECO:0007669"/>
    <property type="project" value="UniProtKB-SubCell"/>
</dbReference>
<evidence type="ECO:0000256" key="3">
    <source>
        <dbReference type="ARBA" id="ARBA00011095"/>
    </source>
</evidence>
<dbReference type="AlphaFoldDB" id="A0A540KTB9"/>
<keyword evidence="21" id="KW-1185">Reference proteome</keyword>
<evidence type="ECO:0000256" key="7">
    <source>
        <dbReference type="ARBA" id="ARBA00022989"/>
    </source>
</evidence>
<evidence type="ECO:0000256" key="13">
    <source>
        <dbReference type="ARBA" id="ARBA00023303"/>
    </source>
</evidence>
<protein>
    <recommendedName>
        <fullName evidence="15">Glutamate receptor</fullName>
    </recommendedName>
</protein>
<keyword evidence="4 15" id="KW-0813">Transport</keyword>
<evidence type="ECO:0000256" key="16">
    <source>
        <dbReference type="PIRSR" id="PIRSR037090-50"/>
    </source>
</evidence>
<dbReference type="Proteomes" id="UP000315295">
    <property type="component" value="Unassembled WGS sequence"/>
</dbReference>
<evidence type="ECO:0000256" key="17">
    <source>
        <dbReference type="SAM" id="MobiDB-lite"/>
    </source>
</evidence>
<evidence type="ECO:0000256" key="5">
    <source>
        <dbReference type="ARBA" id="ARBA00022692"/>
    </source>
</evidence>
<dbReference type="SUPFAM" id="SSF53822">
    <property type="entry name" value="Periplasmic binding protein-like I"/>
    <property type="match status" value="1"/>
</dbReference>
<feature type="transmembrane region" description="Helical" evidence="18">
    <location>
        <begin position="523"/>
        <end position="543"/>
    </location>
</feature>
<keyword evidence="11" id="KW-0325">Glycoprotein</keyword>
<comment type="caution">
    <text evidence="20">The sequence shown here is derived from an EMBL/GenBank/DDBJ whole genome shotgun (WGS) entry which is preliminary data.</text>
</comment>
<evidence type="ECO:0000256" key="18">
    <source>
        <dbReference type="SAM" id="Phobius"/>
    </source>
</evidence>
<organism evidence="20 21">
    <name type="scientific">Malus baccata</name>
    <name type="common">Siberian crab apple</name>
    <name type="synonym">Pyrus baccata</name>
    <dbReference type="NCBI Taxonomy" id="106549"/>
    <lineage>
        <taxon>Eukaryota</taxon>
        <taxon>Viridiplantae</taxon>
        <taxon>Streptophyta</taxon>
        <taxon>Embryophyta</taxon>
        <taxon>Tracheophyta</taxon>
        <taxon>Spermatophyta</taxon>
        <taxon>Magnoliopsida</taxon>
        <taxon>eudicotyledons</taxon>
        <taxon>Gunneridae</taxon>
        <taxon>Pentapetalae</taxon>
        <taxon>rosids</taxon>
        <taxon>fabids</taxon>
        <taxon>Rosales</taxon>
        <taxon>Rosaceae</taxon>
        <taxon>Amygdaloideae</taxon>
        <taxon>Maleae</taxon>
        <taxon>Malus</taxon>
    </lineage>
</organism>
<dbReference type="Pfam" id="PF01094">
    <property type="entry name" value="ANF_receptor"/>
    <property type="match status" value="1"/>
</dbReference>
<feature type="transmembrane region" description="Helical" evidence="18">
    <location>
        <begin position="577"/>
        <end position="597"/>
    </location>
</feature>
<dbReference type="FunFam" id="1.10.287.70:FF:000037">
    <property type="entry name" value="Glutamate receptor"/>
    <property type="match status" value="1"/>
</dbReference>
<dbReference type="SUPFAM" id="SSF81324">
    <property type="entry name" value="Voltage-gated potassium channels"/>
    <property type="match status" value="1"/>
</dbReference>
<evidence type="ECO:0000259" key="19">
    <source>
        <dbReference type="SMART" id="SM00079"/>
    </source>
</evidence>
<sequence length="905" mass="100585">MSCIDMALADFYASHAGYKTRLVLHKRDSAEDVVVAATAGLESSMQASFVIELGDKAQVPIISFSATSPSLQGSYFFRIAQNDSSQVKAISSVIQAFGWTEAVPISVDNEFGKGVIPYLTTALQSVGARVPYWSFIPSTATDEEVVAELRKLMSMRTRVFIVHMSPYLGSQFFSKAKDFGMMDEGYVWIVTNGMTNSFVSSSSSVDIDNMQGVLGLKTYVPITKELESFRARWQTKFRQDNPTIPSVKLDIFGLWAYDAAWALAMAVEKVGTTNFRFQKTKDSGNSTGLERLEVSQSGPELVRELSGTRFRGISGDFSLINRQLQSSTFQIVNVNGNGERGIGYWTTKNELVRNIKSNRNTSRHSNSNASLGPIIWPGDTTSVPRGWQISTNGTLKVLVPAKLVYDELVNVTYDSRTGTTNVNGYCIDVFNAVIEALPYPAPFEFHPFAKPNGEGAGSYNDMVNQVAIGKYDAVVGDITIRANRSLYVDFTLPYTEAGVSMVVPIKGNNGAKNTWVFLKPLTWDLWVTSCCFFIFIGFVVWFLEHPKNKDFQGPPHHQIGTSFWFSFSTMFFIHRELVLSNLARFVVIVWCFVVLILTQSYTASLTSILTVQQLQPTVTDVNTLIKNGDKVGYLRRSFIYGILKQVGFQDDKLRAYYSREELHKLLQDGNENGGISAAFDETPYMKLFVATYCSKYTIVEPTFKLTFKTAGFAFVFQEGSLLTRDFSDALTQVREGDKMKAIEDKWFKKNESCSNSDNMGSSNTLGLDSFWGLFIVAGVVSSLAILIFTAMFLYEHSHILIRADTEASFWTRIHEILRVYYGKDLTSDVSRKNTAESSPNSSCPPRSSLSSPEPTGPHIVHQELVGTPNSSVHGGDLSQATATQDNSTHEYGIELTSSPSDERHT</sequence>
<dbReference type="InterPro" id="IPR017103">
    <property type="entry name" value="Iontropic_Glu_rcpt_pln"/>
</dbReference>
<dbReference type="Pfam" id="PF10613">
    <property type="entry name" value="Lig_chan-Glu_bd"/>
    <property type="match status" value="1"/>
</dbReference>
<feature type="domain" description="Ionotropic glutamate receptor C-terminal" evidence="19">
    <location>
        <begin position="394"/>
        <end position="749"/>
    </location>
</feature>
<dbReference type="FunFam" id="3.40.50.2300:FF:000195">
    <property type="entry name" value="Glutamate receptor"/>
    <property type="match status" value="1"/>
</dbReference>
<name>A0A540KTB9_MALBA</name>
<dbReference type="GO" id="GO:0015276">
    <property type="term" value="F:ligand-gated monoatomic ion channel activity"/>
    <property type="evidence" value="ECO:0007669"/>
    <property type="project" value="InterPro"/>
</dbReference>
<accession>A0A540KTB9</accession>
<dbReference type="FunFam" id="3.40.190.10:FF:000103">
    <property type="entry name" value="Glutamate receptor"/>
    <property type="match status" value="1"/>
</dbReference>
<dbReference type="CDD" id="cd13686">
    <property type="entry name" value="GluR_Plant"/>
    <property type="match status" value="1"/>
</dbReference>
<evidence type="ECO:0000256" key="1">
    <source>
        <dbReference type="ARBA" id="ARBA00004141"/>
    </source>
</evidence>
<evidence type="ECO:0000313" key="20">
    <source>
        <dbReference type="EMBL" id="TQD77475.1"/>
    </source>
</evidence>
<keyword evidence="9 15" id="KW-0472">Membrane</keyword>
<feature type="region of interest" description="Disordered" evidence="17">
    <location>
        <begin position="830"/>
        <end position="905"/>
    </location>
</feature>
<comment type="subunit">
    <text evidence="3">May form heteromers.</text>
</comment>
<comment type="function">
    <text evidence="14">Glutamate-gated receptor that probably acts as a non-selective cation channel. May be involved in light-signal transduction and calcium homeostasis via the regulation of calcium influx into cells.</text>
</comment>
<evidence type="ECO:0000256" key="9">
    <source>
        <dbReference type="ARBA" id="ARBA00023136"/>
    </source>
</evidence>
<dbReference type="CDD" id="cd19990">
    <property type="entry name" value="PBP1_GABAb_receptor_plant"/>
    <property type="match status" value="1"/>
</dbReference>
<keyword evidence="5 18" id="KW-0812">Transmembrane</keyword>
<dbReference type="InterPro" id="IPR001828">
    <property type="entry name" value="ANF_lig-bd_rcpt"/>
</dbReference>
<keyword evidence="10 15" id="KW-0675">Receptor</keyword>
<comment type="function">
    <text evidence="15">Glutamate-gated receptor that probably acts as non-selective cation channel.</text>
</comment>
<evidence type="ECO:0000256" key="8">
    <source>
        <dbReference type="ARBA" id="ARBA00023065"/>
    </source>
</evidence>
<dbReference type="InterPro" id="IPR019594">
    <property type="entry name" value="Glu/Gly-bd"/>
</dbReference>
<keyword evidence="7 18" id="KW-1133">Transmembrane helix</keyword>
<feature type="disulfide bond" evidence="16">
    <location>
        <begin position="693"/>
        <end position="753"/>
    </location>
</feature>
<evidence type="ECO:0000313" key="21">
    <source>
        <dbReference type="Proteomes" id="UP000315295"/>
    </source>
</evidence>
<dbReference type="Pfam" id="PF00060">
    <property type="entry name" value="Lig_chan"/>
    <property type="match status" value="1"/>
</dbReference>
<reference evidence="20 21" key="1">
    <citation type="journal article" date="2019" name="G3 (Bethesda)">
        <title>Sequencing of a Wild Apple (Malus baccata) Genome Unravels the Differences Between Cultivated and Wild Apple Species Regarding Disease Resistance and Cold Tolerance.</title>
        <authorList>
            <person name="Chen X."/>
        </authorList>
    </citation>
    <scope>NUCLEOTIDE SEQUENCE [LARGE SCALE GENOMIC DNA]</scope>
    <source>
        <strain evidence="21">cv. Shandingzi</strain>
        <tissue evidence="20">Leaves</tissue>
    </source>
</reference>
<evidence type="ECO:0000256" key="4">
    <source>
        <dbReference type="ARBA" id="ARBA00022448"/>
    </source>
</evidence>
<dbReference type="PANTHER" id="PTHR34836">
    <property type="entry name" value="OS06G0188250 PROTEIN"/>
    <property type="match status" value="1"/>
</dbReference>
<feature type="transmembrane region" description="Helical" evidence="18">
    <location>
        <begin position="770"/>
        <end position="794"/>
    </location>
</feature>
<dbReference type="PIRSF" id="PIRSF037090">
    <property type="entry name" value="Iontro_Glu-like_rcpt_pln"/>
    <property type="match status" value="1"/>
</dbReference>
<proteinExistence type="inferred from homology"/>
<dbReference type="STRING" id="106549.A0A540KTB9"/>
<feature type="compositionally biased region" description="Polar residues" evidence="17">
    <location>
        <begin position="867"/>
        <end position="886"/>
    </location>
</feature>
<dbReference type="SMART" id="SM00079">
    <property type="entry name" value="PBPe"/>
    <property type="match status" value="1"/>
</dbReference>
<keyword evidence="12 15" id="KW-1071">Ligand-gated ion channel</keyword>
<dbReference type="Gene3D" id="3.40.50.2300">
    <property type="match status" value="2"/>
</dbReference>
<keyword evidence="8 15" id="KW-0406">Ion transport</keyword>
<comment type="subcellular location">
    <subcellularLocation>
        <location evidence="1">Membrane</location>
        <topology evidence="1">Multi-pass membrane protein</topology>
    </subcellularLocation>
</comment>
<dbReference type="FunFam" id="3.40.50.2300:FF:000081">
    <property type="entry name" value="Glutamate receptor"/>
    <property type="match status" value="1"/>
</dbReference>
<dbReference type="InterPro" id="IPR015683">
    <property type="entry name" value="Ionotropic_Glu_rcpt"/>
</dbReference>
<dbReference type="Gene3D" id="1.10.287.70">
    <property type="match status" value="1"/>
</dbReference>
<evidence type="ECO:0000256" key="15">
    <source>
        <dbReference type="PIRNR" id="PIRNR037090"/>
    </source>
</evidence>
<evidence type="ECO:0000256" key="2">
    <source>
        <dbReference type="ARBA" id="ARBA00008685"/>
    </source>
</evidence>
<dbReference type="SUPFAM" id="SSF53850">
    <property type="entry name" value="Periplasmic binding protein-like II"/>
    <property type="match status" value="1"/>
</dbReference>
<keyword evidence="16" id="KW-1015">Disulfide bond</keyword>
<evidence type="ECO:0000256" key="12">
    <source>
        <dbReference type="ARBA" id="ARBA00023286"/>
    </source>
</evidence>
<comment type="similarity">
    <text evidence="2 15">Belongs to the glutamate-gated ion channel (TC 1.A.10.1) family.</text>
</comment>
<evidence type="ECO:0000256" key="11">
    <source>
        <dbReference type="ARBA" id="ARBA00023180"/>
    </source>
</evidence>
<feature type="compositionally biased region" description="Low complexity" evidence="17">
    <location>
        <begin position="837"/>
        <end position="853"/>
    </location>
</feature>
<dbReference type="PANTHER" id="PTHR34836:SF1">
    <property type="entry name" value="OS09G0428600 PROTEIN"/>
    <property type="match status" value="1"/>
</dbReference>
<evidence type="ECO:0000256" key="6">
    <source>
        <dbReference type="ARBA" id="ARBA00022729"/>
    </source>
</evidence>